<feature type="domain" description="TPM" evidence="3">
    <location>
        <begin position="35"/>
        <end position="158"/>
    </location>
</feature>
<dbReference type="RefSeq" id="WP_378165786.1">
    <property type="nucleotide sequence ID" value="NZ_JBHSBU010000001.1"/>
</dbReference>
<accession>A0ABV8MTM6</accession>
<keyword evidence="2" id="KW-0732">Signal</keyword>
<feature type="signal peptide" evidence="2">
    <location>
        <begin position="1"/>
        <end position="24"/>
    </location>
</feature>
<feature type="transmembrane region" description="Helical" evidence="1">
    <location>
        <begin position="185"/>
        <end position="203"/>
    </location>
</feature>
<keyword evidence="1" id="KW-0472">Membrane</keyword>
<evidence type="ECO:0000313" key="5">
    <source>
        <dbReference type="Proteomes" id="UP001595791"/>
    </source>
</evidence>
<dbReference type="PANTHER" id="PTHR30373:SF2">
    <property type="entry name" value="UPF0603 PROTEIN YGCG"/>
    <property type="match status" value="1"/>
</dbReference>
<feature type="transmembrane region" description="Helical" evidence="1">
    <location>
        <begin position="235"/>
        <end position="254"/>
    </location>
</feature>
<dbReference type="PANTHER" id="PTHR30373">
    <property type="entry name" value="UPF0603 PROTEIN YGCG"/>
    <property type="match status" value="1"/>
</dbReference>
<keyword evidence="1" id="KW-0812">Transmembrane</keyword>
<keyword evidence="5" id="KW-1185">Reference proteome</keyword>
<reference evidence="5" key="1">
    <citation type="journal article" date="2019" name="Int. J. Syst. Evol. Microbiol.">
        <title>The Global Catalogue of Microorganisms (GCM) 10K type strain sequencing project: providing services to taxonomists for standard genome sequencing and annotation.</title>
        <authorList>
            <consortium name="The Broad Institute Genomics Platform"/>
            <consortium name="The Broad Institute Genome Sequencing Center for Infectious Disease"/>
            <person name="Wu L."/>
            <person name="Ma J."/>
        </authorList>
    </citation>
    <scope>NUCLEOTIDE SEQUENCE [LARGE SCALE GENOMIC DNA]</scope>
    <source>
        <strain evidence="5">LMG 29894</strain>
    </source>
</reference>
<evidence type="ECO:0000256" key="1">
    <source>
        <dbReference type="SAM" id="Phobius"/>
    </source>
</evidence>
<dbReference type="InterPro" id="IPR007621">
    <property type="entry name" value="TPM_dom"/>
</dbReference>
<feature type="chain" id="PRO_5046910112" evidence="2">
    <location>
        <begin position="25"/>
        <end position="280"/>
    </location>
</feature>
<dbReference type="EMBL" id="JBHSBU010000001">
    <property type="protein sequence ID" value="MFC4160686.1"/>
    <property type="molecule type" value="Genomic_DNA"/>
</dbReference>
<evidence type="ECO:0000256" key="2">
    <source>
        <dbReference type="SAM" id="SignalP"/>
    </source>
</evidence>
<sequence length="280" mass="28986">MNERLAFWPWLAALLLSLTVLCQAAVPVPPLTARITDQTATLSAAQRETLDSKLAAFEARKGSQIAVLLVPSTGEESIEQYGIRVAEQWKLGRDQIDDGALLLIAKNDRALRIEVGYGLEGALTDATSKRIISDLITPHFQRGDFYGGIEAGIDAMIKVIDGEALPPSKRQASGRERESGGLDRLLPLLMIAVVAGAVLRSLLGRLPAALLSAGGAGALVWFGAGAPFLAVGAGLVVFFLTLLGLGSAIGFMGWHSGGGGGGGFHGGGGDFGGGGASGRW</sequence>
<dbReference type="Proteomes" id="UP001595791">
    <property type="component" value="Unassembled WGS sequence"/>
</dbReference>
<evidence type="ECO:0000259" key="3">
    <source>
        <dbReference type="Pfam" id="PF04536"/>
    </source>
</evidence>
<keyword evidence="1" id="KW-1133">Transmembrane helix</keyword>
<gene>
    <name evidence="4" type="ORF">ACFOW7_15200</name>
</gene>
<feature type="transmembrane region" description="Helical" evidence="1">
    <location>
        <begin position="210"/>
        <end position="229"/>
    </location>
</feature>
<proteinExistence type="predicted"/>
<dbReference type="Pfam" id="PF04536">
    <property type="entry name" value="TPM_phosphatase"/>
    <property type="match status" value="1"/>
</dbReference>
<dbReference type="Gene3D" id="3.10.310.50">
    <property type="match status" value="1"/>
</dbReference>
<protein>
    <submittedName>
        <fullName evidence="4">TPM domain-containing protein</fullName>
    </submittedName>
</protein>
<name>A0ABV8MTM6_9NEIS</name>
<evidence type="ECO:0000313" key="4">
    <source>
        <dbReference type="EMBL" id="MFC4160686.1"/>
    </source>
</evidence>
<organism evidence="4 5">
    <name type="scientific">Chitinimonas lacunae</name>
    <dbReference type="NCBI Taxonomy" id="1963018"/>
    <lineage>
        <taxon>Bacteria</taxon>
        <taxon>Pseudomonadati</taxon>
        <taxon>Pseudomonadota</taxon>
        <taxon>Betaproteobacteria</taxon>
        <taxon>Neisseriales</taxon>
        <taxon>Chitinibacteraceae</taxon>
        <taxon>Chitinimonas</taxon>
    </lineage>
</organism>
<comment type="caution">
    <text evidence="4">The sequence shown here is derived from an EMBL/GenBank/DDBJ whole genome shotgun (WGS) entry which is preliminary data.</text>
</comment>